<evidence type="ECO:0000313" key="1">
    <source>
        <dbReference type="EMBL" id="EIG30334.1"/>
    </source>
</evidence>
<accession>I2NWX3</accession>
<name>I2NWX3_NEISI</name>
<dbReference type="Proteomes" id="UP000004473">
    <property type="component" value="Unassembled WGS sequence"/>
</dbReference>
<dbReference type="EMBL" id="AJMT01000008">
    <property type="protein sequence ID" value="EIG30334.1"/>
    <property type="molecule type" value="Genomic_DNA"/>
</dbReference>
<protein>
    <submittedName>
        <fullName evidence="1">Uncharacterized protein</fullName>
    </submittedName>
</protein>
<sequence>MQLGIGWQIWIFRRPRHQIKSCYYRALANQFQEGFIPNRPTRPAAI</sequence>
<comment type="caution">
    <text evidence="1">The sequence shown here is derived from an EMBL/GenBank/DDBJ whole genome shotgun (WGS) entry which is preliminary data.</text>
</comment>
<evidence type="ECO:0000313" key="2">
    <source>
        <dbReference type="Proteomes" id="UP000004473"/>
    </source>
</evidence>
<dbReference type="AlphaFoldDB" id="I2NWX3"/>
<reference evidence="1 2" key="1">
    <citation type="submission" date="2012-04" db="EMBL/GenBank/DDBJ databases">
        <authorList>
            <person name="Harkins D.M."/>
            <person name="Madupu R."/>
            <person name="Durkin A.S."/>
            <person name="Torralba M."/>
            <person name="Methe B."/>
            <person name="Sutton G.G."/>
            <person name="Nelson K.E."/>
        </authorList>
    </citation>
    <scope>NUCLEOTIDE SEQUENCE [LARGE SCALE GENOMIC DNA]</scope>
    <source>
        <strain evidence="1 2">VK64</strain>
    </source>
</reference>
<proteinExistence type="predicted"/>
<organism evidence="1 2">
    <name type="scientific">Neisseria sicca VK64</name>
    <dbReference type="NCBI Taxonomy" id="1095748"/>
    <lineage>
        <taxon>Bacteria</taxon>
        <taxon>Pseudomonadati</taxon>
        <taxon>Pseudomonadota</taxon>
        <taxon>Betaproteobacteria</taxon>
        <taxon>Neisseriales</taxon>
        <taxon>Neisseriaceae</taxon>
        <taxon>Neisseria</taxon>
    </lineage>
</organism>
<gene>
    <name evidence="1" type="ORF">HMPREF1051_2882</name>
</gene>